<organism evidence="3 4">
    <name type="scientific">Rubrivivax albus</name>
    <dbReference type="NCBI Taxonomy" id="2499835"/>
    <lineage>
        <taxon>Bacteria</taxon>
        <taxon>Pseudomonadati</taxon>
        <taxon>Pseudomonadota</taxon>
        <taxon>Betaproteobacteria</taxon>
        <taxon>Burkholderiales</taxon>
        <taxon>Sphaerotilaceae</taxon>
        <taxon>Rubrivivax</taxon>
    </lineage>
</organism>
<keyword evidence="1" id="KW-0175">Coiled coil</keyword>
<gene>
    <name evidence="3" type="ORF">ENE75_00120</name>
</gene>
<protein>
    <submittedName>
        <fullName evidence="3">Uncharacterized protein</fullName>
    </submittedName>
</protein>
<feature type="coiled-coil region" evidence="1">
    <location>
        <begin position="57"/>
        <end position="119"/>
    </location>
</feature>
<evidence type="ECO:0000313" key="3">
    <source>
        <dbReference type="EMBL" id="RVT53353.1"/>
    </source>
</evidence>
<dbReference type="EMBL" id="SACT01000001">
    <property type="protein sequence ID" value="RVT53353.1"/>
    <property type="molecule type" value="Genomic_DNA"/>
</dbReference>
<name>A0A3S2X2W5_9BURK</name>
<dbReference type="InterPro" id="IPR046703">
    <property type="entry name" value="DUF6776"/>
</dbReference>
<dbReference type="AlphaFoldDB" id="A0A3S2X2W5"/>
<keyword evidence="2" id="KW-1133">Transmembrane helix</keyword>
<dbReference type="RefSeq" id="WP_128194425.1">
    <property type="nucleotide sequence ID" value="NZ_SACT01000001.1"/>
</dbReference>
<keyword evidence="2" id="KW-0812">Transmembrane</keyword>
<evidence type="ECO:0000256" key="1">
    <source>
        <dbReference type="SAM" id="Coils"/>
    </source>
</evidence>
<feature type="transmembrane region" description="Helical" evidence="2">
    <location>
        <begin position="29"/>
        <end position="47"/>
    </location>
</feature>
<keyword evidence="4" id="KW-1185">Reference proteome</keyword>
<evidence type="ECO:0000313" key="4">
    <source>
        <dbReference type="Proteomes" id="UP000288178"/>
    </source>
</evidence>
<dbReference type="Pfam" id="PF20567">
    <property type="entry name" value="DUF6776"/>
    <property type="match status" value="1"/>
</dbReference>
<sequence>MRWKLLRRRLSVSAPRVIVRSHLPWPLRWAVAALVLGFSGALALWAFETGKELAGVDAGLRDEVVRLRAEVTALREERDRAQSIANAADGLLKAERAAQERLTEELRQAQTRQQALEADLGFFERLLPAAGGSRLQVRALHAEAVAPGQTRFQLLLMQPGRSPSPFEGRYDIRLSGMLDGQSWTAGLPAGPQPLQMRQYARLEGVIEHPQAVVLKTVQARITDGDGVVQASQTLTLR</sequence>
<accession>A0A3S2X2W5</accession>
<keyword evidence="2" id="KW-0472">Membrane</keyword>
<proteinExistence type="predicted"/>
<evidence type="ECO:0000256" key="2">
    <source>
        <dbReference type="SAM" id="Phobius"/>
    </source>
</evidence>
<dbReference type="Proteomes" id="UP000288178">
    <property type="component" value="Unassembled WGS sequence"/>
</dbReference>
<reference evidence="3 4" key="1">
    <citation type="submission" date="2019-01" db="EMBL/GenBank/DDBJ databases">
        <authorList>
            <person name="Chen W.-M."/>
        </authorList>
    </citation>
    <scope>NUCLEOTIDE SEQUENCE [LARGE SCALE GENOMIC DNA]</scope>
    <source>
        <strain evidence="3 4">ICH-3</strain>
    </source>
</reference>
<comment type="caution">
    <text evidence="3">The sequence shown here is derived from an EMBL/GenBank/DDBJ whole genome shotgun (WGS) entry which is preliminary data.</text>
</comment>
<dbReference type="OrthoDB" id="8585321at2"/>